<keyword evidence="11" id="KW-1185">Reference proteome</keyword>
<comment type="caution">
    <text evidence="10">The sequence shown here is derived from an EMBL/GenBank/DDBJ whole genome shotgun (WGS) entry which is preliminary data.</text>
</comment>
<keyword evidence="2 7" id="KW-0812">Transmembrane</keyword>
<dbReference type="Pfam" id="PF00005">
    <property type="entry name" value="ABC_tran"/>
    <property type="match status" value="1"/>
</dbReference>
<dbReference type="PROSITE" id="PS50929">
    <property type="entry name" value="ABC_TM1F"/>
    <property type="match status" value="1"/>
</dbReference>
<evidence type="ECO:0000313" key="11">
    <source>
        <dbReference type="Proteomes" id="UP000642070"/>
    </source>
</evidence>
<protein>
    <recommendedName>
        <fullName evidence="12">Thiol reductant ABC exporter subunit CydD</fullName>
    </recommendedName>
</protein>
<dbReference type="Gene3D" id="3.40.50.300">
    <property type="entry name" value="P-loop containing nucleotide triphosphate hydrolases"/>
    <property type="match status" value="1"/>
</dbReference>
<dbReference type="Pfam" id="PF00664">
    <property type="entry name" value="ABC_membrane"/>
    <property type="match status" value="1"/>
</dbReference>
<dbReference type="GO" id="GO:0140359">
    <property type="term" value="F:ABC-type transporter activity"/>
    <property type="evidence" value="ECO:0007669"/>
    <property type="project" value="InterPro"/>
</dbReference>
<dbReference type="PROSITE" id="PS50893">
    <property type="entry name" value="ABC_TRANSPORTER_2"/>
    <property type="match status" value="1"/>
</dbReference>
<dbReference type="InterPro" id="IPR039421">
    <property type="entry name" value="Type_1_exporter"/>
</dbReference>
<feature type="transmembrane region" description="Helical" evidence="7">
    <location>
        <begin position="232"/>
        <end position="252"/>
    </location>
</feature>
<dbReference type="SMART" id="SM00382">
    <property type="entry name" value="AAA"/>
    <property type="match status" value="1"/>
</dbReference>
<dbReference type="SUPFAM" id="SSF52540">
    <property type="entry name" value="P-loop containing nucleoside triphosphate hydrolases"/>
    <property type="match status" value="1"/>
</dbReference>
<evidence type="ECO:0000256" key="4">
    <source>
        <dbReference type="ARBA" id="ARBA00022840"/>
    </source>
</evidence>
<dbReference type="Gene3D" id="1.20.1560.10">
    <property type="entry name" value="ABC transporter type 1, transmembrane domain"/>
    <property type="match status" value="1"/>
</dbReference>
<dbReference type="InterPro" id="IPR003439">
    <property type="entry name" value="ABC_transporter-like_ATP-bd"/>
</dbReference>
<dbReference type="CDD" id="cd18584">
    <property type="entry name" value="ABC_6TM_AarD_CydD"/>
    <property type="match status" value="1"/>
</dbReference>
<dbReference type="Proteomes" id="UP000642070">
    <property type="component" value="Unassembled WGS sequence"/>
</dbReference>
<keyword evidence="4" id="KW-0067">ATP-binding</keyword>
<evidence type="ECO:0000256" key="3">
    <source>
        <dbReference type="ARBA" id="ARBA00022741"/>
    </source>
</evidence>
<dbReference type="InterPro" id="IPR027417">
    <property type="entry name" value="P-loop_NTPase"/>
</dbReference>
<gene>
    <name evidence="10" type="ORF">GCM10007977_080450</name>
</gene>
<dbReference type="AlphaFoldDB" id="A0A917U9A8"/>
<evidence type="ECO:0000256" key="1">
    <source>
        <dbReference type="ARBA" id="ARBA00004651"/>
    </source>
</evidence>
<organism evidence="10 11">
    <name type="scientific">Dactylosporangium sucinum</name>
    <dbReference type="NCBI Taxonomy" id="1424081"/>
    <lineage>
        <taxon>Bacteria</taxon>
        <taxon>Bacillati</taxon>
        <taxon>Actinomycetota</taxon>
        <taxon>Actinomycetes</taxon>
        <taxon>Micromonosporales</taxon>
        <taxon>Micromonosporaceae</taxon>
        <taxon>Dactylosporangium</taxon>
    </lineage>
</organism>
<dbReference type="PANTHER" id="PTHR24221">
    <property type="entry name" value="ATP-BINDING CASSETTE SUB-FAMILY B"/>
    <property type="match status" value="1"/>
</dbReference>
<accession>A0A917U9A8</accession>
<proteinExistence type="predicted"/>
<evidence type="ECO:0000313" key="10">
    <source>
        <dbReference type="EMBL" id="GGM66741.1"/>
    </source>
</evidence>
<evidence type="ECO:0000259" key="9">
    <source>
        <dbReference type="PROSITE" id="PS50929"/>
    </source>
</evidence>
<dbReference type="GO" id="GO:0042883">
    <property type="term" value="P:cysteine transport"/>
    <property type="evidence" value="ECO:0007669"/>
    <property type="project" value="InterPro"/>
</dbReference>
<evidence type="ECO:0000256" key="6">
    <source>
        <dbReference type="ARBA" id="ARBA00023136"/>
    </source>
</evidence>
<comment type="subcellular location">
    <subcellularLocation>
        <location evidence="1">Cell membrane</location>
        <topology evidence="1">Multi-pass membrane protein</topology>
    </subcellularLocation>
</comment>
<keyword evidence="6 7" id="KW-0472">Membrane</keyword>
<dbReference type="PANTHER" id="PTHR24221:SF590">
    <property type="entry name" value="COMPONENT LINKED WITH THE ASSEMBLY OF CYTOCHROME' TRANSPORT TRANSMEMBRANE ATP-BINDING PROTEIN ABC TRANSPORTER CYDD-RELATED"/>
    <property type="match status" value="1"/>
</dbReference>
<dbReference type="GO" id="GO:0005886">
    <property type="term" value="C:plasma membrane"/>
    <property type="evidence" value="ECO:0007669"/>
    <property type="project" value="UniProtKB-SubCell"/>
</dbReference>
<feature type="transmembrane region" description="Helical" evidence="7">
    <location>
        <begin position="127"/>
        <end position="147"/>
    </location>
</feature>
<evidence type="ECO:0000256" key="5">
    <source>
        <dbReference type="ARBA" id="ARBA00022989"/>
    </source>
</evidence>
<dbReference type="SUPFAM" id="SSF90123">
    <property type="entry name" value="ABC transporter transmembrane region"/>
    <property type="match status" value="1"/>
</dbReference>
<dbReference type="GO" id="GO:0016887">
    <property type="term" value="F:ATP hydrolysis activity"/>
    <property type="evidence" value="ECO:0007669"/>
    <property type="project" value="InterPro"/>
</dbReference>
<name>A0A917U9A8_9ACTN</name>
<evidence type="ECO:0000259" key="8">
    <source>
        <dbReference type="PROSITE" id="PS50893"/>
    </source>
</evidence>
<evidence type="ECO:0000256" key="2">
    <source>
        <dbReference type="ARBA" id="ARBA00022692"/>
    </source>
</evidence>
<dbReference type="InterPro" id="IPR036640">
    <property type="entry name" value="ABC1_TM_sf"/>
</dbReference>
<feature type="domain" description="ABC transmembrane type-1" evidence="9">
    <location>
        <begin position="16"/>
        <end position="295"/>
    </location>
</feature>
<keyword evidence="3" id="KW-0547">Nucleotide-binding</keyword>
<sequence length="546" mass="56533">MDKRLLRLGPVRRYAVVLAGSGLLAAILVVAQAVSLAAVLVAAVDGRLDRAALLVCLTAVVLRGAHTAVAGAVAGRAAAGVKAHLRAELLEKATGRGPGWLAGKRAGELATLAGRGIDGLDGYLTGYFPQVFLAAFVPVACLGWLAVTDLTSAVIVAVTLPLIPVFGALVGWQTGARTKRQWHLLQRLGGHFLDTVQGLPTLRSFGRERAQVRRVHAMADAYRVATMRTLRLAFLSALVLELVATVSVALVAVPVGLRLLDGKLTLGAALVVLLLAPEAYLPLRTLGTRFHASQEGLAAAAEVFAVLDGPAPATTESRLPPFDSLVLDRVTVAYDDVVALRDASLTVAAGDRVALVGPSGGGKSTILALALGFVTPTSGRVLVGGADLATLDLAAWRARLAWMPQRPHLFAGSVLDNVRLGAPAASLDAVVAAARAADADEFVRALPAGYDTDLAGHGLSSGQVQRLAMARAWLRRDADLLLLDEPTARLDPASEAAVVAAAARLAADRTALLVAHRPALLSIATRVVEVSSGVLLERTPPAAVPA</sequence>
<dbReference type="InterPro" id="IPR003593">
    <property type="entry name" value="AAA+_ATPase"/>
</dbReference>
<feature type="domain" description="ABC transporter" evidence="8">
    <location>
        <begin position="325"/>
        <end position="546"/>
    </location>
</feature>
<dbReference type="GO" id="GO:0005524">
    <property type="term" value="F:ATP binding"/>
    <property type="evidence" value="ECO:0007669"/>
    <property type="project" value="UniProtKB-KW"/>
</dbReference>
<dbReference type="NCBIfam" id="TIGR02857">
    <property type="entry name" value="CydD"/>
    <property type="match status" value="1"/>
</dbReference>
<reference evidence="10" key="1">
    <citation type="journal article" date="2014" name="Int. J. Syst. Evol. Microbiol.">
        <title>Complete genome sequence of Corynebacterium casei LMG S-19264T (=DSM 44701T), isolated from a smear-ripened cheese.</title>
        <authorList>
            <consortium name="US DOE Joint Genome Institute (JGI-PGF)"/>
            <person name="Walter F."/>
            <person name="Albersmeier A."/>
            <person name="Kalinowski J."/>
            <person name="Ruckert C."/>
        </authorList>
    </citation>
    <scope>NUCLEOTIDE SEQUENCE</scope>
    <source>
        <strain evidence="10">JCM 19831</strain>
    </source>
</reference>
<dbReference type="EMBL" id="BMPI01000054">
    <property type="protein sequence ID" value="GGM66741.1"/>
    <property type="molecule type" value="Genomic_DNA"/>
</dbReference>
<dbReference type="InterPro" id="IPR011527">
    <property type="entry name" value="ABC1_TM_dom"/>
</dbReference>
<evidence type="ECO:0000256" key="7">
    <source>
        <dbReference type="SAM" id="Phobius"/>
    </source>
</evidence>
<keyword evidence="5 7" id="KW-1133">Transmembrane helix</keyword>
<feature type="transmembrane region" description="Helical" evidence="7">
    <location>
        <begin position="52"/>
        <end position="74"/>
    </location>
</feature>
<dbReference type="RefSeq" id="WP_229836354.1">
    <property type="nucleotide sequence ID" value="NZ_BMPI01000054.1"/>
</dbReference>
<reference evidence="10" key="2">
    <citation type="submission" date="2020-09" db="EMBL/GenBank/DDBJ databases">
        <authorList>
            <person name="Sun Q."/>
            <person name="Ohkuma M."/>
        </authorList>
    </citation>
    <scope>NUCLEOTIDE SEQUENCE</scope>
    <source>
        <strain evidence="10">JCM 19831</strain>
    </source>
</reference>
<evidence type="ECO:0008006" key="12">
    <source>
        <dbReference type="Google" id="ProtNLM"/>
    </source>
</evidence>
<feature type="transmembrane region" description="Helical" evidence="7">
    <location>
        <begin position="153"/>
        <end position="172"/>
    </location>
</feature>
<dbReference type="InterPro" id="IPR014216">
    <property type="entry name" value="ABC_transptr_CydD"/>
</dbReference>